<reference evidence="2 3" key="1">
    <citation type="submission" date="2022-12" db="EMBL/GenBank/DDBJ databases">
        <title>Metagenome assembled genome from gulf of manar.</title>
        <authorList>
            <person name="Kohli P."/>
            <person name="Pk S."/>
            <person name="Venkata Ramana C."/>
            <person name="Sasikala C."/>
        </authorList>
    </citation>
    <scope>NUCLEOTIDE SEQUENCE [LARGE SCALE GENOMIC DNA]</scope>
    <source>
        <strain evidence="2">JB008</strain>
    </source>
</reference>
<keyword evidence="1" id="KW-0732">Signal</keyword>
<dbReference type="EMBL" id="JAQQAL010000035">
    <property type="protein sequence ID" value="MDC7227901.1"/>
    <property type="molecule type" value="Genomic_DNA"/>
</dbReference>
<dbReference type="AlphaFoldDB" id="A0AAJ1IKX7"/>
<name>A0AAJ1IKX7_9SPIO</name>
<evidence type="ECO:0000256" key="1">
    <source>
        <dbReference type="SAM" id="SignalP"/>
    </source>
</evidence>
<protein>
    <recommendedName>
        <fullName evidence="4">Outer membrane protein beta-barrel domain-containing protein</fullName>
    </recommendedName>
</protein>
<evidence type="ECO:0008006" key="4">
    <source>
        <dbReference type="Google" id="ProtNLM"/>
    </source>
</evidence>
<comment type="caution">
    <text evidence="2">The sequence shown here is derived from an EMBL/GenBank/DDBJ whole genome shotgun (WGS) entry which is preliminary data.</text>
</comment>
<dbReference type="Proteomes" id="UP001221217">
    <property type="component" value="Unassembled WGS sequence"/>
</dbReference>
<feature type="signal peptide" evidence="1">
    <location>
        <begin position="1"/>
        <end position="24"/>
    </location>
</feature>
<gene>
    <name evidence="2" type="ORF">PQJ61_14135</name>
</gene>
<evidence type="ECO:0000313" key="2">
    <source>
        <dbReference type="EMBL" id="MDC7227901.1"/>
    </source>
</evidence>
<evidence type="ECO:0000313" key="3">
    <source>
        <dbReference type="Proteomes" id="UP001221217"/>
    </source>
</evidence>
<sequence length="183" mass="19586">MKKILILFTAITAFTFLPALQQNAAAEDGAEKTEYRAETGININNGLYFGGGWDPGANGGSVNLIFSREKDRLLLGAGMELGMGYTGFNLLFPLEAGLIILNGENLQISGGAALMPGIIMSRPLPYFLFAAEVHAQLLWFVSDSLSLEFSAGPRFTLSPGYSSNLAELEMIDLVTGIAAGFRL</sequence>
<organism evidence="2 3">
    <name type="scientific">Candidatus Thalassospirochaeta sargassi</name>
    <dbReference type="NCBI Taxonomy" id="3119039"/>
    <lineage>
        <taxon>Bacteria</taxon>
        <taxon>Pseudomonadati</taxon>
        <taxon>Spirochaetota</taxon>
        <taxon>Spirochaetia</taxon>
        <taxon>Spirochaetales</taxon>
        <taxon>Spirochaetaceae</taxon>
        <taxon>Candidatus Thalassospirochaeta</taxon>
    </lineage>
</organism>
<accession>A0AAJ1IKX7</accession>
<feature type="chain" id="PRO_5042468688" description="Outer membrane protein beta-barrel domain-containing protein" evidence="1">
    <location>
        <begin position="25"/>
        <end position="183"/>
    </location>
</feature>
<proteinExistence type="predicted"/>